<evidence type="ECO:0000256" key="4">
    <source>
        <dbReference type="ARBA" id="ARBA00023136"/>
    </source>
</evidence>
<dbReference type="AlphaFoldDB" id="A0A2H0BF58"/>
<gene>
    <name evidence="6" type="ORF">COX06_02075</name>
</gene>
<evidence type="ECO:0000256" key="3">
    <source>
        <dbReference type="ARBA" id="ARBA00022989"/>
    </source>
</evidence>
<name>A0A2H0BF58_9BACT</name>
<dbReference type="GO" id="GO:0005384">
    <property type="term" value="F:manganese ion transmembrane transporter activity"/>
    <property type="evidence" value="ECO:0007669"/>
    <property type="project" value="InterPro"/>
</dbReference>
<dbReference type="InterPro" id="IPR008217">
    <property type="entry name" value="Ccc1_fam"/>
</dbReference>
<dbReference type="EMBL" id="PCST01000024">
    <property type="protein sequence ID" value="PIP55660.1"/>
    <property type="molecule type" value="Genomic_DNA"/>
</dbReference>
<organism evidence="6 7">
    <name type="scientific">Candidatus Zambryskibacteria bacterium CG22_combo_CG10-13_8_21_14_all_42_17</name>
    <dbReference type="NCBI Taxonomy" id="1975118"/>
    <lineage>
        <taxon>Bacteria</taxon>
        <taxon>Candidatus Zambryskiibacteriota</taxon>
    </lineage>
</organism>
<evidence type="ECO:0000313" key="6">
    <source>
        <dbReference type="EMBL" id="PIP55660.1"/>
    </source>
</evidence>
<comment type="caution">
    <text evidence="6">The sequence shown here is derived from an EMBL/GenBank/DDBJ whole genome shotgun (WGS) entry which is preliminary data.</text>
</comment>
<keyword evidence="3 5" id="KW-1133">Transmembrane helix</keyword>
<feature type="transmembrane region" description="Helical" evidence="5">
    <location>
        <begin position="151"/>
        <end position="178"/>
    </location>
</feature>
<evidence type="ECO:0008006" key="8">
    <source>
        <dbReference type="Google" id="ProtNLM"/>
    </source>
</evidence>
<evidence type="ECO:0000256" key="2">
    <source>
        <dbReference type="ARBA" id="ARBA00022692"/>
    </source>
</evidence>
<evidence type="ECO:0000313" key="7">
    <source>
        <dbReference type="Proteomes" id="UP000229794"/>
    </source>
</evidence>
<keyword evidence="4 5" id="KW-0472">Membrane</keyword>
<feature type="transmembrane region" description="Helical" evidence="5">
    <location>
        <begin position="92"/>
        <end position="115"/>
    </location>
</feature>
<dbReference type="GO" id="GO:0030026">
    <property type="term" value="P:intracellular manganese ion homeostasis"/>
    <property type="evidence" value="ECO:0007669"/>
    <property type="project" value="InterPro"/>
</dbReference>
<accession>A0A2H0BF58</accession>
<proteinExistence type="predicted"/>
<evidence type="ECO:0000256" key="5">
    <source>
        <dbReference type="SAM" id="Phobius"/>
    </source>
</evidence>
<keyword evidence="2 5" id="KW-0812">Transmembrane</keyword>
<dbReference type="GO" id="GO:0012505">
    <property type="term" value="C:endomembrane system"/>
    <property type="evidence" value="ECO:0007669"/>
    <property type="project" value="UniProtKB-SubCell"/>
</dbReference>
<reference evidence="6 7" key="1">
    <citation type="submission" date="2017-09" db="EMBL/GenBank/DDBJ databases">
        <title>Depth-based differentiation of microbial function through sediment-hosted aquifers and enrichment of novel symbionts in the deep terrestrial subsurface.</title>
        <authorList>
            <person name="Probst A.J."/>
            <person name="Ladd B."/>
            <person name="Jarett J.K."/>
            <person name="Geller-Mcgrath D.E."/>
            <person name="Sieber C.M."/>
            <person name="Emerson J.B."/>
            <person name="Anantharaman K."/>
            <person name="Thomas B.C."/>
            <person name="Malmstrom R."/>
            <person name="Stieglmeier M."/>
            <person name="Klingl A."/>
            <person name="Woyke T."/>
            <person name="Ryan C.M."/>
            <person name="Banfield J.F."/>
        </authorList>
    </citation>
    <scope>NUCLEOTIDE SEQUENCE [LARGE SCALE GENOMIC DNA]</scope>
    <source>
        <strain evidence="6">CG22_combo_CG10-13_8_21_14_all_42_17</strain>
    </source>
</reference>
<evidence type="ECO:0000256" key="1">
    <source>
        <dbReference type="ARBA" id="ARBA00004127"/>
    </source>
</evidence>
<sequence>MYNESTYMHNLEHLEKSYLPEFVYGAMDGSVTTFAIVAGTVGASLAPSVVIILGFANLFADGFSMAVSNYLSTKSNHDLGRQNTKDPRETAWATFIAFVTVGFIPLFSFVLSIFIPALSPWQFSLSVGLTMLAFIIIGFERGRLTKTNIESSILLTLAIGITAATIAYSVGYLLHIFLVNG</sequence>
<dbReference type="Proteomes" id="UP000229794">
    <property type="component" value="Unassembled WGS sequence"/>
</dbReference>
<protein>
    <recommendedName>
        <fullName evidence="8">VIT family protein</fullName>
    </recommendedName>
</protein>
<dbReference type="Pfam" id="PF01988">
    <property type="entry name" value="VIT1"/>
    <property type="match status" value="1"/>
</dbReference>
<comment type="subcellular location">
    <subcellularLocation>
        <location evidence="1">Endomembrane system</location>
        <topology evidence="1">Multi-pass membrane protein</topology>
    </subcellularLocation>
</comment>
<feature type="transmembrane region" description="Helical" evidence="5">
    <location>
        <begin position="121"/>
        <end position="139"/>
    </location>
</feature>
<dbReference type="PANTHER" id="PTHR31851">
    <property type="entry name" value="FE(2+)/MN(2+) TRANSPORTER PCL1"/>
    <property type="match status" value="1"/>
</dbReference>